<evidence type="ECO:0000256" key="5">
    <source>
        <dbReference type="ARBA" id="ARBA00022723"/>
    </source>
</evidence>
<comment type="subcellular location">
    <subcellularLocation>
        <location evidence="2">Nucleus</location>
    </subcellularLocation>
</comment>
<evidence type="ECO:0000313" key="9">
    <source>
        <dbReference type="EMBL" id="KAA8577835.1"/>
    </source>
</evidence>
<evidence type="ECO:0000256" key="6">
    <source>
        <dbReference type="ARBA" id="ARBA00022801"/>
    </source>
</evidence>
<dbReference type="InterPro" id="IPR027806">
    <property type="entry name" value="HARBI1_dom"/>
</dbReference>
<keyword evidence="4" id="KW-0540">Nuclease</keyword>
<evidence type="ECO:0000256" key="1">
    <source>
        <dbReference type="ARBA" id="ARBA00001968"/>
    </source>
</evidence>
<keyword evidence="6" id="KW-0378">Hydrolase</keyword>
<name>A0A5J5CCV1_9PERO</name>
<dbReference type="EMBL" id="VOFY01001855">
    <property type="protein sequence ID" value="KAA8577835.1"/>
    <property type="molecule type" value="Genomic_DNA"/>
</dbReference>
<sequence length="155" mass="17382">MTPLSSESLYPPPGFFLLGDGGYPCLQHPVTIMTPYRQPVAGQVQARFNKHHAKARSIIERCFGMLKTRWRAIFLRALEIRPLFAPKVISACCILHNLCLLTGDILEEDEEEEDEEHQGNVPDQGDQELSGIHLRARLAAQVSAPGELPAFLREH</sequence>
<gene>
    <name evidence="9" type="ORF">FQN60_004520</name>
    <name evidence="10" type="ORF">FQN60_011509</name>
</gene>
<dbReference type="AlphaFoldDB" id="A0A5J5CCV1"/>
<dbReference type="GO" id="GO:0016787">
    <property type="term" value="F:hydrolase activity"/>
    <property type="evidence" value="ECO:0007669"/>
    <property type="project" value="UniProtKB-KW"/>
</dbReference>
<evidence type="ECO:0000313" key="10">
    <source>
        <dbReference type="EMBL" id="KAA8578326.1"/>
    </source>
</evidence>
<evidence type="ECO:0000313" key="11">
    <source>
        <dbReference type="Proteomes" id="UP000327493"/>
    </source>
</evidence>
<feature type="non-terminal residue" evidence="10">
    <location>
        <position position="155"/>
    </location>
</feature>
<dbReference type="Pfam" id="PF13359">
    <property type="entry name" value="DDE_Tnp_4"/>
    <property type="match status" value="1"/>
</dbReference>
<dbReference type="EMBL" id="VOFY01000828">
    <property type="protein sequence ID" value="KAA8578326.1"/>
    <property type="molecule type" value="Genomic_DNA"/>
</dbReference>
<comment type="similarity">
    <text evidence="3">Belongs to the HARBI1 family.</text>
</comment>
<comment type="cofactor">
    <cofactor evidence="1">
        <name>a divalent metal cation</name>
        <dbReference type="ChEBI" id="CHEBI:60240"/>
    </cofactor>
</comment>
<dbReference type="GO" id="GO:0046872">
    <property type="term" value="F:metal ion binding"/>
    <property type="evidence" value="ECO:0007669"/>
    <property type="project" value="UniProtKB-KW"/>
</dbReference>
<dbReference type="GO" id="GO:0005634">
    <property type="term" value="C:nucleus"/>
    <property type="evidence" value="ECO:0007669"/>
    <property type="project" value="UniProtKB-SubCell"/>
</dbReference>
<dbReference type="InterPro" id="IPR045249">
    <property type="entry name" value="HARBI1-like"/>
</dbReference>
<evidence type="ECO:0000256" key="4">
    <source>
        <dbReference type="ARBA" id="ARBA00022722"/>
    </source>
</evidence>
<evidence type="ECO:0000256" key="3">
    <source>
        <dbReference type="ARBA" id="ARBA00006958"/>
    </source>
</evidence>
<accession>A0A5J5CCV1</accession>
<evidence type="ECO:0000256" key="2">
    <source>
        <dbReference type="ARBA" id="ARBA00004123"/>
    </source>
</evidence>
<protein>
    <recommendedName>
        <fullName evidence="8">DDE Tnp4 domain-containing protein</fullName>
    </recommendedName>
</protein>
<evidence type="ECO:0000256" key="7">
    <source>
        <dbReference type="ARBA" id="ARBA00023242"/>
    </source>
</evidence>
<keyword evidence="5" id="KW-0479">Metal-binding</keyword>
<feature type="domain" description="DDE Tnp4" evidence="8">
    <location>
        <begin position="12"/>
        <end position="97"/>
    </location>
</feature>
<keyword evidence="7" id="KW-0539">Nucleus</keyword>
<proteinExistence type="inferred from homology"/>
<dbReference type="PANTHER" id="PTHR22930:SF206">
    <property type="entry name" value="NUCLEASE HARBI1"/>
    <property type="match status" value="1"/>
</dbReference>
<keyword evidence="11" id="KW-1185">Reference proteome</keyword>
<reference evidence="10 11" key="1">
    <citation type="submission" date="2019-08" db="EMBL/GenBank/DDBJ databases">
        <title>A chromosome-level genome assembly, high-density linkage maps, and genome scans reveal the genomic architecture of hybrid incompatibilities underlying speciation via character displacement in darters (Percidae: Etheostominae).</title>
        <authorList>
            <person name="Moran R.L."/>
            <person name="Catchen J.M."/>
            <person name="Fuller R.C."/>
        </authorList>
    </citation>
    <scope>NUCLEOTIDE SEQUENCE [LARGE SCALE GENOMIC DNA]</scope>
    <source>
        <strain evidence="10">EspeVRDwgs_2016</strain>
        <tissue evidence="10">Muscle</tissue>
    </source>
</reference>
<organism evidence="10 11">
    <name type="scientific">Etheostoma spectabile</name>
    <name type="common">orangethroat darter</name>
    <dbReference type="NCBI Taxonomy" id="54343"/>
    <lineage>
        <taxon>Eukaryota</taxon>
        <taxon>Metazoa</taxon>
        <taxon>Chordata</taxon>
        <taxon>Craniata</taxon>
        <taxon>Vertebrata</taxon>
        <taxon>Euteleostomi</taxon>
        <taxon>Actinopterygii</taxon>
        <taxon>Neopterygii</taxon>
        <taxon>Teleostei</taxon>
        <taxon>Neoteleostei</taxon>
        <taxon>Acanthomorphata</taxon>
        <taxon>Eupercaria</taxon>
        <taxon>Perciformes</taxon>
        <taxon>Percoidei</taxon>
        <taxon>Percidae</taxon>
        <taxon>Etheostomatinae</taxon>
        <taxon>Etheostoma</taxon>
    </lineage>
</organism>
<dbReference type="GO" id="GO:0004518">
    <property type="term" value="F:nuclease activity"/>
    <property type="evidence" value="ECO:0007669"/>
    <property type="project" value="UniProtKB-KW"/>
</dbReference>
<evidence type="ECO:0000259" key="8">
    <source>
        <dbReference type="Pfam" id="PF13359"/>
    </source>
</evidence>
<comment type="caution">
    <text evidence="10">The sequence shown here is derived from an EMBL/GenBank/DDBJ whole genome shotgun (WGS) entry which is preliminary data.</text>
</comment>
<dbReference type="Proteomes" id="UP000327493">
    <property type="component" value="Unassembled WGS sequence"/>
</dbReference>
<dbReference type="PANTHER" id="PTHR22930">
    <property type="match status" value="1"/>
</dbReference>